<feature type="transmembrane region" description="Helical" evidence="2">
    <location>
        <begin position="153"/>
        <end position="177"/>
    </location>
</feature>
<keyword evidence="4" id="KW-1185">Reference proteome</keyword>
<evidence type="ECO:0000256" key="2">
    <source>
        <dbReference type="SAM" id="Phobius"/>
    </source>
</evidence>
<evidence type="ECO:0000313" key="3">
    <source>
        <dbReference type="EMBL" id="GAN55498.1"/>
    </source>
</evidence>
<accession>A0A0D6MQE4</accession>
<dbReference type="GO" id="GO:0015293">
    <property type="term" value="F:symporter activity"/>
    <property type="evidence" value="ECO:0007669"/>
    <property type="project" value="InterPro"/>
</dbReference>
<dbReference type="OrthoDB" id="9764596at2"/>
<dbReference type="InterPro" id="IPR039672">
    <property type="entry name" value="MFS_2"/>
</dbReference>
<evidence type="ECO:0000256" key="1">
    <source>
        <dbReference type="ARBA" id="ARBA00009617"/>
    </source>
</evidence>
<dbReference type="Gene3D" id="1.20.1250.20">
    <property type="entry name" value="MFS general substrate transporter like domains"/>
    <property type="match status" value="2"/>
</dbReference>
<feature type="transmembrane region" description="Helical" evidence="2">
    <location>
        <begin position="117"/>
        <end position="141"/>
    </location>
</feature>
<dbReference type="Proteomes" id="UP000032679">
    <property type="component" value="Unassembled WGS sequence"/>
</dbReference>
<reference evidence="3 4" key="1">
    <citation type="submission" date="2012-10" db="EMBL/GenBank/DDBJ databases">
        <title>Genome sequencing of Tanticharoenia sakaeratensis NBRC 103193.</title>
        <authorList>
            <person name="Azuma Y."/>
            <person name="Hadano H."/>
            <person name="Hirakawa H."/>
            <person name="Matsushita K."/>
        </authorList>
    </citation>
    <scope>NUCLEOTIDE SEQUENCE [LARGE SCALE GENOMIC DNA]</scope>
    <source>
        <strain evidence="3 4">NBRC 103193</strain>
    </source>
</reference>
<dbReference type="Pfam" id="PF13347">
    <property type="entry name" value="MFS_2"/>
    <property type="match status" value="1"/>
</dbReference>
<dbReference type="GO" id="GO:0005886">
    <property type="term" value="C:plasma membrane"/>
    <property type="evidence" value="ECO:0007669"/>
    <property type="project" value="TreeGrafter"/>
</dbReference>
<sequence length="459" mass="48927">MDRSLSVTDMSPTLGENLAYGCGDLSSNLLWGASGAFLMYFYTDVARLPALQVATLLLVVRIFDALIDPLIGYAIDRSQGRLVRPLIKYLAIPFGVVGFLAFLPLQGSDALKLAWAYLTYIAFGTVYAGVNTPYGVLGNMIARNRTDRVAQAAFRMVGCLCGQLAIAGLTLPLVHWFGHGTDLSAQRAGFPRAMALLGVAGAALWWITYRFCHVRHAPEHSTHSLRDLLRALMRNRPWVVCNVATVFLFVNICAYGGFALYYAHVVLHRSTGFGSVLLTITTVTGMAGSLLTIALARRYDRRAVLIGSLIAEIAGLIVIACTTGQLAIFLPAFVVIGTAGGMRSSLFYSLISDSIDYGTALTGVRCAGFAYAFNSLISKVAFAIAGALLAECLAAGGYDPARTFQPASVGTWISAGFVILPAISSALSIPLVLLCPSDARLHGVIAGHRASFRAAPKTS</sequence>
<feature type="transmembrane region" description="Helical" evidence="2">
    <location>
        <begin position="239"/>
        <end position="263"/>
    </location>
</feature>
<dbReference type="SUPFAM" id="SSF103473">
    <property type="entry name" value="MFS general substrate transporter"/>
    <property type="match status" value="1"/>
</dbReference>
<keyword evidence="3" id="KW-0762">Sugar transport</keyword>
<dbReference type="GO" id="GO:0008643">
    <property type="term" value="P:carbohydrate transport"/>
    <property type="evidence" value="ECO:0007669"/>
    <property type="project" value="InterPro"/>
</dbReference>
<comment type="similarity">
    <text evidence="1">Belongs to the sodium:galactoside symporter (TC 2.A.2) family.</text>
</comment>
<proteinExistence type="inferred from homology"/>
<feature type="transmembrane region" description="Helical" evidence="2">
    <location>
        <begin position="86"/>
        <end position="105"/>
    </location>
</feature>
<evidence type="ECO:0000313" key="4">
    <source>
        <dbReference type="Proteomes" id="UP000032679"/>
    </source>
</evidence>
<comment type="caution">
    <text evidence="3">The sequence shown here is derived from an EMBL/GenBank/DDBJ whole genome shotgun (WGS) entry which is preliminary data.</text>
</comment>
<name>A0A0D6MQE4_9PROT</name>
<dbReference type="InterPro" id="IPR001927">
    <property type="entry name" value="Na/Gal_symport"/>
</dbReference>
<feature type="transmembrane region" description="Helical" evidence="2">
    <location>
        <begin position="189"/>
        <end position="207"/>
    </location>
</feature>
<dbReference type="PANTHER" id="PTHR11328">
    <property type="entry name" value="MAJOR FACILITATOR SUPERFAMILY DOMAIN-CONTAINING PROTEIN"/>
    <property type="match status" value="1"/>
</dbReference>
<dbReference type="AlphaFoldDB" id="A0A0D6MQE4"/>
<dbReference type="InterPro" id="IPR036259">
    <property type="entry name" value="MFS_trans_sf"/>
</dbReference>
<keyword evidence="2" id="KW-0812">Transmembrane</keyword>
<feature type="transmembrane region" description="Helical" evidence="2">
    <location>
        <begin position="410"/>
        <end position="434"/>
    </location>
</feature>
<dbReference type="CDD" id="cd17332">
    <property type="entry name" value="MFS_MelB_like"/>
    <property type="match status" value="1"/>
</dbReference>
<gene>
    <name evidence="3" type="ORF">Tasa_048_123</name>
</gene>
<keyword evidence="2" id="KW-0472">Membrane</keyword>
<keyword evidence="2" id="KW-1133">Transmembrane helix</keyword>
<dbReference type="RefSeq" id="WP_084712358.1">
    <property type="nucleotide sequence ID" value="NZ_BALE01000048.1"/>
</dbReference>
<organism evidence="3 4">
    <name type="scientific">Tanticharoenia sakaeratensis NBRC 103193</name>
    <dbReference type="NCBI Taxonomy" id="1231623"/>
    <lineage>
        <taxon>Bacteria</taxon>
        <taxon>Pseudomonadati</taxon>
        <taxon>Pseudomonadota</taxon>
        <taxon>Alphaproteobacteria</taxon>
        <taxon>Acetobacterales</taxon>
        <taxon>Acetobacteraceae</taxon>
        <taxon>Tanticharoenia</taxon>
    </lineage>
</organism>
<keyword evidence="3" id="KW-0813">Transport</keyword>
<dbReference type="PANTHER" id="PTHR11328:SF24">
    <property type="entry name" value="MAJOR FACILITATOR SUPERFAMILY (MFS) PROFILE DOMAIN-CONTAINING PROTEIN"/>
    <property type="match status" value="1"/>
</dbReference>
<dbReference type="GO" id="GO:0006814">
    <property type="term" value="P:sodium ion transport"/>
    <property type="evidence" value="ECO:0007669"/>
    <property type="project" value="InterPro"/>
</dbReference>
<dbReference type="EMBL" id="BALE01000048">
    <property type="protein sequence ID" value="GAN55498.1"/>
    <property type="molecule type" value="Genomic_DNA"/>
</dbReference>
<dbReference type="NCBIfam" id="TIGR00792">
    <property type="entry name" value="gph"/>
    <property type="match status" value="1"/>
</dbReference>
<dbReference type="STRING" id="1231623.Tasa_048_123"/>
<feature type="transmembrane region" description="Helical" evidence="2">
    <location>
        <begin position="303"/>
        <end position="334"/>
    </location>
</feature>
<feature type="transmembrane region" description="Helical" evidence="2">
    <location>
        <begin position="275"/>
        <end position="296"/>
    </location>
</feature>
<protein>
    <submittedName>
        <fullName evidence="3">Sugar transporter</fullName>
    </submittedName>
</protein>